<evidence type="ECO:0000256" key="1">
    <source>
        <dbReference type="ARBA" id="ARBA00004141"/>
    </source>
</evidence>
<dbReference type="HAMAP" id="MF_01392">
    <property type="entry name" value="CytC_Ccs1"/>
    <property type="match status" value="1"/>
</dbReference>
<dbReference type="PANTHER" id="PTHR31566:SF0">
    <property type="entry name" value="CYTOCHROME C BIOGENESIS PROTEIN CCS1, CHLOROPLASTIC"/>
    <property type="match status" value="1"/>
</dbReference>
<evidence type="ECO:0000259" key="8">
    <source>
        <dbReference type="Pfam" id="PF05140"/>
    </source>
</evidence>
<keyword evidence="4 7" id="KW-1133">Transmembrane helix</keyword>
<feature type="domain" description="ResB-like" evidence="8">
    <location>
        <begin position="594"/>
        <end position="657"/>
    </location>
</feature>
<dbReference type="Pfam" id="PF05140">
    <property type="entry name" value="ResB"/>
    <property type="match status" value="2"/>
</dbReference>
<dbReference type="InterPro" id="IPR007816">
    <property type="entry name" value="ResB-like_domain"/>
</dbReference>
<dbReference type="OMA" id="RFWIDYT"/>
<evidence type="ECO:0000256" key="2">
    <source>
        <dbReference type="ARBA" id="ARBA00022692"/>
    </source>
</evidence>
<feature type="region of interest" description="Disordered" evidence="6">
    <location>
        <begin position="671"/>
        <end position="694"/>
    </location>
</feature>
<dbReference type="OrthoDB" id="565797at2759"/>
<evidence type="ECO:0000256" key="3">
    <source>
        <dbReference type="ARBA" id="ARBA00022748"/>
    </source>
</evidence>
<dbReference type="AlphaFoldDB" id="A0A1Y1HWQ8"/>
<gene>
    <name evidence="9" type="ORF">KFL_001040250</name>
</gene>
<feature type="compositionally biased region" description="Polar residues" evidence="6">
    <location>
        <begin position="166"/>
        <end position="182"/>
    </location>
</feature>
<comment type="subcellular location">
    <subcellularLocation>
        <location evidence="1">Membrane</location>
        <topology evidence="1">Multi-pass membrane protein</topology>
    </subcellularLocation>
</comment>
<evidence type="ECO:0000313" key="9">
    <source>
        <dbReference type="EMBL" id="GAQ82222.1"/>
    </source>
</evidence>
<evidence type="ECO:0000256" key="6">
    <source>
        <dbReference type="SAM" id="MobiDB-lite"/>
    </source>
</evidence>
<evidence type="ECO:0000313" key="10">
    <source>
        <dbReference type="Proteomes" id="UP000054558"/>
    </source>
</evidence>
<organism evidence="9 10">
    <name type="scientific">Klebsormidium nitens</name>
    <name type="common">Green alga</name>
    <name type="synonym">Ulothrix nitens</name>
    <dbReference type="NCBI Taxonomy" id="105231"/>
    <lineage>
        <taxon>Eukaryota</taxon>
        <taxon>Viridiplantae</taxon>
        <taxon>Streptophyta</taxon>
        <taxon>Klebsormidiophyceae</taxon>
        <taxon>Klebsormidiales</taxon>
        <taxon>Klebsormidiaceae</taxon>
        <taxon>Klebsormidium</taxon>
    </lineage>
</organism>
<feature type="region of interest" description="Disordered" evidence="6">
    <location>
        <begin position="110"/>
        <end position="205"/>
    </location>
</feature>
<dbReference type="PANTHER" id="PTHR31566">
    <property type="entry name" value="CYTOCHROME C BIOGENESIS PROTEIN CCS1, CHLOROPLASTIC"/>
    <property type="match status" value="1"/>
</dbReference>
<keyword evidence="10" id="KW-1185">Reference proteome</keyword>
<name>A0A1Y1HWQ8_KLENI</name>
<dbReference type="GO" id="GO:0017004">
    <property type="term" value="P:cytochrome complex assembly"/>
    <property type="evidence" value="ECO:0007669"/>
    <property type="project" value="UniProtKB-KW"/>
</dbReference>
<keyword evidence="2 7" id="KW-0812">Transmembrane</keyword>
<feature type="compositionally biased region" description="Polar residues" evidence="6">
    <location>
        <begin position="142"/>
        <end position="153"/>
    </location>
</feature>
<protein>
    <recommendedName>
        <fullName evidence="8">ResB-like domain-containing protein</fullName>
    </recommendedName>
</protein>
<dbReference type="STRING" id="105231.A0A1Y1HWQ8"/>
<keyword evidence="5 7" id="KW-0472">Membrane</keyword>
<evidence type="ECO:0000256" key="5">
    <source>
        <dbReference type="ARBA" id="ARBA00023136"/>
    </source>
</evidence>
<reference evidence="9 10" key="1">
    <citation type="journal article" date="2014" name="Nat. Commun.">
        <title>Klebsormidium flaccidum genome reveals primary factors for plant terrestrial adaptation.</title>
        <authorList>
            <person name="Hori K."/>
            <person name="Maruyama F."/>
            <person name="Fujisawa T."/>
            <person name="Togashi T."/>
            <person name="Yamamoto N."/>
            <person name="Seo M."/>
            <person name="Sato S."/>
            <person name="Yamada T."/>
            <person name="Mori H."/>
            <person name="Tajima N."/>
            <person name="Moriyama T."/>
            <person name="Ikeuchi M."/>
            <person name="Watanabe M."/>
            <person name="Wada H."/>
            <person name="Kobayashi K."/>
            <person name="Saito M."/>
            <person name="Masuda T."/>
            <person name="Sasaki-Sekimoto Y."/>
            <person name="Mashiguchi K."/>
            <person name="Awai K."/>
            <person name="Shimojima M."/>
            <person name="Masuda S."/>
            <person name="Iwai M."/>
            <person name="Nobusawa T."/>
            <person name="Narise T."/>
            <person name="Kondo S."/>
            <person name="Saito H."/>
            <person name="Sato R."/>
            <person name="Murakawa M."/>
            <person name="Ihara Y."/>
            <person name="Oshima-Yamada Y."/>
            <person name="Ohtaka K."/>
            <person name="Satoh M."/>
            <person name="Sonobe K."/>
            <person name="Ishii M."/>
            <person name="Ohtani R."/>
            <person name="Kanamori-Sato M."/>
            <person name="Honoki R."/>
            <person name="Miyazaki D."/>
            <person name="Mochizuki H."/>
            <person name="Umetsu J."/>
            <person name="Higashi K."/>
            <person name="Shibata D."/>
            <person name="Kamiya Y."/>
            <person name="Sato N."/>
            <person name="Nakamura Y."/>
            <person name="Tabata S."/>
            <person name="Ida S."/>
            <person name="Kurokawa K."/>
            <person name="Ohta H."/>
        </authorList>
    </citation>
    <scope>NUCLEOTIDE SEQUENCE [LARGE SCALE GENOMIC DNA]</scope>
    <source>
        <strain evidence="9 10">NIES-2285</strain>
    </source>
</reference>
<feature type="transmembrane region" description="Helical" evidence="7">
    <location>
        <begin position="304"/>
        <end position="326"/>
    </location>
</feature>
<sequence length="694" mass="73983">MMASTASLLTPHAAKAAQSWLSQNANLCTTSHSSPQPLFIGGSCPFRGRASRRRNAAIVRWDSGGLKQTSSSFEDICQGCRLQGLGFGLGSGKGRGLRRGPVAEVVGGQEGAQAGASGRGSSNGASGVKVANVPPPLKIQGDRTQNGGPNQNGVKLFNGEGDGVSGSATNGSAANVSVSNGAPANGAKQPLNGNAKQAPNGKPAALVGSTTEPPNRIQAPQFGNGVLALPQRLWRRTLRSLSSLELAIGTLLTVAALSALGTVVEQNKSYQFYINNYPEENPSFGFLSWKVLLDLELDHIYTSWWFLSLLAFLAACLMACTSTRQLPMAKVARRWRFLKSKAQFRDMDIIEELPRAKAADLVPMLTTKGYEVFMKGPAVYAFRGLAGKLGPIGVHIGLILTMAGCAYSATAGFDGSSMTPQGQEFFIGDILKPVGILSRMPAAEQYRVHVNNFSIDYMPNGNVNQYYSDLSIVDLNDNEVYHKMIKVNDPLRYGGVTMYQTDWNLASLQARVDGGAPFRLPMAILDDGVGKTGKLFGTFLRTGPAEEPRGVSLVARDFLSVAIYGPDGNFVGVRRPGSNKPITVDGKDIVIEELIGATGMQLKYDPGVPFVYAGFGTLIVTVIVSQVSHDQLWALEEGGALIVGARSTKNKQSLPGDLDFLFDALPEYLPSEEEGRSMERAASGRNGKKASVAR</sequence>
<feature type="domain" description="ResB-like" evidence="8">
    <location>
        <begin position="245"/>
        <end position="509"/>
    </location>
</feature>
<proteinExistence type="inferred from homology"/>
<evidence type="ECO:0000256" key="4">
    <source>
        <dbReference type="ARBA" id="ARBA00022989"/>
    </source>
</evidence>
<dbReference type="InterPro" id="IPR023494">
    <property type="entry name" value="Cyt_c_bgen_Ccs1/CcsB/ResB"/>
</dbReference>
<dbReference type="Proteomes" id="UP000054558">
    <property type="component" value="Unassembled WGS sequence"/>
</dbReference>
<dbReference type="EMBL" id="DF237053">
    <property type="protein sequence ID" value="GAQ82222.1"/>
    <property type="molecule type" value="Genomic_DNA"/>
</dbReference>
<evidence type="ECO:0000256" key="7">
    <source>
        <dbReference type="SAM" id="Phobius"/>
    </source>
</evidence>
<accession>A0A1Y1HWQ8</accession>
<dbReference type="GO" id="GO:0016020">
    <property type="term" value="C:membrane"/>
    <property type="evidence" value="ECO:0007669"/>
    <property type="project" value="UniProtKB-SubCell"/>
</dbReference>
<keyword evidence="3" id="KW-0201">Cytochrome c-type biogenesis</keyword>
<feature type="compositionally biased region" description="Low complexity" evidence="6">
    <location>
        <begin position="110"/>
        <end position="128"/>
    </location>
</feature>